<reference evidence="3 4" key="1">
    <citation type="submission" date="2018-06" db="EMBL/GenBank/DDBJ databases">
        <authorList>
            <consortium name="Pathogen Informatics"/>
            <person name="Doyle S."/>
        </authorList>
    </citation>
    <scope>NUCLEOTIDE SEQUENCE [LARGE SCALE GENOMIC DNA]</scope>
    <source>
        <strain evidence="3 4">NCTC12112</strain>
    </source>
</reference>
<dbReference type="InterPro" id="IPR053195">
    <property type="entry name" value="Bax-like"/>
</dbReference>
<dbReference type="Gene3D" id="1.10.530.10">
    <property type="match status" value="1"/>
</dbReference>
<name>A0AAX2J6Z8_9FUSO</name>
<keyword evidence="3" id="KW-0378">Hydrolase</keyword>
<feature type="transmembrane region" description="Helical" evidence="1">
    <location>
        <begin position="47"/>
        <end position="65"/>
    </location>
</feature>
<dbReference type="InterPro" id="IPR002901">
    <property type="entry name" value="MGlyc_endo_b_GlcNAc-like_dom"/>
</dbReference>
<dbReference type="EMBL" id="LS483487">
    <property type="protein sequence ID" value="SQI99432.1"/>
    <property type="molecule type" value="Genomic_DNA"/>
</dbReference>
<dbReference type="Proteomes" id="UP000249008">
    <property type="component" value="Chromosome 1"/>
</dbReference>
<gene>
    <name evidence="3" type="primary">lytG</name>
    <name evidence="3" type="ORF">NCTC12112_00126</name>
</gene>
<dbReference type="AlphaFoldDB" id="A0AAX2J6Z8"/>
<evidence type="ECO:0000313" key="4">
    <source>
        <dbReference type="Proteomes" id="UP000249008"/>
    </source>
</evidence>
<evidence type="ECO:0000259" key="2">
    <source>
        <dbReference type="SMART" id="SM00047"/>
    </source>
</evidence>
<keyword evidence="1" id="KW-0472">Membrane</keyword>
<protein>
    <submittedName>
        <fullName evidence="3">Exo-glucosaminidase lytG</fullName>
        <ecNumber evidence="3">3.2.1.-</ecNumber>
    </submittedName>
</protein>
<dbReference type="GO" id="GO:0004040">
    <property type="term" value="F:amidase activity"/>
    <property type="evidence" value="ECO:0007669"/>
    <property type="project" value="InterPro"/>
</dbReference>
<dbReference type="GO" id="GO:0016798">
    <property type="term" value="F:hydrolase activity, acting on glycosyl bonds"/>
    <property type="evidence" value="ECO:0007669"/>
    <property type="project" value="UniProtKB-KW"/>
</dbReference>
<accession>A0AAX2J6Z8</accession>
<feature type="domain" description="Mannosyl-glycoprotein endo-beta-N-acetylglucosamidase-like" evidence="2">
    <location>
        <begin position="131"/>
        <end position="277"/>
    </location>
</feature>
<dbReference type="Pfam" id="PF01832">
    <property type="entry name" value="Glucosaminidase"/>
    <property type="match status" value="1"/>
</dbReference>
<evidence type="ECO:0000256" key="1">
    <source>
        <dbReference type="SAM" id="Phobius"/>
    </source>
</evidence>
<keyword evidence="3" id="KW-0326">Glycosidase</keyword>
<dbReference type="KEGG" id="ful:C4N20_07885"/>
<dbReference type="PANTHER" id="PTHR40572:SF1">
    <property type="entry name" value="PROTEIN BAX"/>
    <property type="match status" value="1"/>
</dbReference>
<sequence>MYSDADMGISRKMITSNSGQYNRDVLGKSMGFSADFINSEEKMRKKIFVLLIFLFSFTAFSGTTINESELKNKQFYLNKRIDFSAIQGNERKKLFIQTLVPIIENIEMEIKTEKEQVKKIIEKGVRTQEEKDILNNAFAKYKVKNMNTDELLNKMIVPPTSLIIAQASLESGWGTSNVAKKGNNLFGMKSFSKEQEKSVKVGKGTYYKKYNTIDDSVKDYIMTLARHGAYKQLRAAIVNGENSLKLVKHLNNYSEIREEYGRKLTTIIKANDLLEHDA</sequence>
<dbReference type="PANTHER" id="PTHR40572">
    <property type="entry name" value="PROTEIN BAX"/>
    <property type="match status" value="1"/>
</dbReference>
<dbReference type="EC" id="3.2.1.-" evidence="3"/>
<proteinExistence type="predicted"/>
<dbReference type="RefSeq" id="WP_005978797.1">
    <property type="nucleotide sequence ID" value="NZ_CAJKPR010000001.1"/>
</dbReference>
<evidence type="ECO:0000313" key="3">
    <source>
        <dbReference type="EMBL" id="SQI99432.1"/>
    </source>
</evidence>
<organism evidence="3 4">
    <name type="scientific">Fusobacterium ulcerans</name>
    <dbReference type="NCBI Taxonomy" id="861"/>
    <lineage>
        <taxon>Bacteria</taxon>
        <taxon>Fusobacteriati</taxon>
        <taxon>Fusobacteriota</taxon>
        <taxon>Fusobacteriia</taxon>
        <taxon>Fusobacteriales</taxon>
        <taxon>Fusobacteriaceae</taxon>
        <taxon>Fusobacterium</taxon>
    </lineage>
</organism>
<keyword evidence="1" id="KW-1133">Transmembrane helix</keyword>
<dbReference type="SMART" id="SM00047">
    <property type="entry name" value="LYZ2"/>
    <property type="match status" value="1"/>
</dbReference>
<keyword evidence="1" id="KW-0812">Transmembrane</keyword>